<dbReference type="PANTHER" id="PTHR42852">
    <property type="entry name" value="THIOL:DISULFIDE INTERCHANGE PROTEIN DSBE"/>
    <property type="match status" value="1"/>
</dbReference>
<protein>
    <submittedName>
        <fullName evidence="2">Peroxiredoxin</fullName>
    </submittedName>
</protein>
<evidence type="ECO:0000313" key="2">
    <source>
        <dbReference type="EMBL" id="SEA61153.1"/>
    </source>
</evidence>
<dbReference type="Gene3D" id="3.40.30.10">
    <property type="entry name" value="Glutaredoxin"/>
    <property type="match status" value="1"/>
</dbReference>
<dbReference type="SUPFAM" id="SSF52833">
    <property type="entry name" value="Thioredoxin-like"/>
    <property type="match status" value="1"/>
</dbReference>
<sequence length="158" mass="18381">MRSFFYLLFFVSIGLSAQEKMPNITIKDLKNKPVNISKNYGEKDKVYVFSFWATWCAPCIRELEAISENYDEWTDEVNMELIAISIDDARTQRRIRPLLNGRGWPYKVLIDDNQELKRALSIVNIPYTIIVKNHKIVKIVNGYSQGAEAELFETIKTL</sequence>
<name>A0A1H4CLG3_9FLAO</name>
<dbReference type="GO" id="GO:0016491">
    <property type="term" value="F:oxidoreductase activity"/>
    <property type="evidence" value="ECO:0007669"/>
    <property type="project" value="InterPro"/>
</dbReference>
<evidence type="ECO:0000313" key="3">
    <source>
        <dbReference type="Proteomes" id="UP000198820"/>
    </source>
</evidence>
<evidence type="ECO:0000259" key="1">
    <source>
        <dbReference type="PROSITE" id="PS51352"/>
    </source>
</evidence>
<dbReference type="PANTHER" id="PTHR42852:SF13">
    <property type="entry name" value="PROTEIN DIPZ"/>
    <property type="match status" value="1"/>
</dbReference>
<dbReference type="EMBL" id="FNQF01000008">
    <property type="protein sequence ID" value="SEA61153.1"/>
    <property type="molecule type" value="Genomic_DNA"/>
</dbReference>
<organism evidence="2 3">
    <name type="scientific">Psychroflexus halocasei</name>
    <dbReference type="NCBI Taxonomy" id="908615"/>
    <lineage>
        <taxon>Bacteria</taxon>
        <taxon>Pseudomonadati</taxon>
        <taxon>Bacteroidota</taxon>
        <taxon>Flavobacteriia</taxon>
        <taxon>Flavobacteriales</taxon>
        <taxon>Flavobacteriaceae</taxon>
        <taxon>Psychroflexus</taxon>
    </lineage>
</organism>
<reference evidence="2 3" key="1">
    <citation type="submission" date="2016-10" db="EMBL/GenBank/DDBJ databases">
        <authorList>
            <person name="de Groot N.N."/>
        </authorList>
    </citation>
    <scope>NUCLEOTIDE SEQUENCE [LARGE SCALE GENOMIC DNA]</scope>
    <source>
        <strain evidence="2 3">DSM 23581</strain>
    </source>
</reference>
<dbReference type="RefSeq" id="WP_093244547.1">
    <property type="nucleotide sequence ID" value="NZ_FNQF01000008.1"/>
</dbReference>
<dbReference type="Pfam" id="PF00578">
    <property type="entry name" value="AhpC-TSA"/>
    <property type="match status" value="1"/>
</dbReference>
<dbReference type="STRING" id="908615.SAMN05421540_10861"/>
<proteinExistence type="predicted"/>
<dbReference type="GO" id="GO:0016209">
    <property type="term" value="F:antioxidant activity"/>
    <property type="evidence" value="ECO:0007669"/>
    <property type="project" value="InterPro"/>
</dbReference>
<accession>A0A1H4CLG3</accession>
<dbReference type="InterPro" id="IPR036249">
    <property type="entry name" value="Thioredoxin-like_sf"/>
</dbReference>
<feature type="domain" description="Thioredoxin" evidence="1">
    <location>
        <begin position="15"/>
        <end position="158"/>
    </location>
</feature>
<gene>
    <name evidence="2" type="ORF">SAMN05421540_10861</name>
</gene>
<dbReference type="InterPro" id="IPR000866">
    <property type="entry name" value="AhpC/TSA"/>
</dbReference>
<dbReference type="InterPro" id="IPR013766">
    <property type="entry name" value="Thioredoxin_domain"/>
</dbReference>
<dbReference type="InterPro" id="IPR050553">
    <property type="entry name" value="Thioredoxin_ResA/DsbE_sf"/>
</dbReference>
<dbReference type="CDD" id="cd02966">
    <property type="entry name" value="TlpA_like_family"/>
    <property type="match status" value="1"/>
</dbReference>
<dbReference type="Proteomes" id="UP000198820">
    <property type="component" value="Unassembled WGS sequence"/>
</dbReference>
<keyword evidence="3" id="KW-1185">Reference proteome</keyword>
<dbReference type="AlphaFoldDB" id="A0A1H4CLG3"/>
<dbReference type="PROSITE" id="PS51352">
    <property type="entry name" value="THIOREDOXIN_2"/>
    <property type="match status" value="1"/>
</dbReference>